<evidence type="ECO:0000256" key="1">
    <source>
        <dbReference type="ARBA" id="ARBA00023015"/>
    </source>
</evidence>
<protein>
    <submittedName>
        <fullName evidence="6">AcrR family transcriptional regulator</fullName>
    </submittedName>
</protein>
<dbReference type="InterPro" id="IPR036271">
    <property type="entry name" value="Tet_transcr_reg_TetR-rel_C_sf"/>
</dbReference>
<comment type="caution">
    <text evidence="6">The sequence shown here is derived from an EMBL/GenBank/DDBJ whole genome shotgun (WGS) entry which is preliminary data.</text>
</comment>
<evidence type="ECO:0000256" key="4">
    <source>
        <dbReference type="PROSITE-ProRule" id="PRU00335"/>
    </source>
</evidence>
<accession>A0A7Z0GKH1</accession>
<evidence type="ECO:0000259" key="5">
    <source>
        <dbReference type="PROSITE" id="PS50977"/>
    </source>
</evidence>
<dbReference type="PROSITE" id="PS50977">
    <property type="entry name" value="HTH_TETR_2"/>
    <property type="match status" value="1"/>
</dbReference>
<dbReference type="GO" id="GO:0003700">
    <property type="term" value="F:DNA-binding transcription factor activity"/>
    <property type="evidence" value="ECO:0007669"/>
    <property type="project" value="TreeGrafter"/>
</dbReference>
<feature type="DNA-binding region" description="H-T-H motif" evidence="4">
    <location>
        <begin position="25"/>
        <end position="44"/>
    </location>
</feature>
<dbReference type="PANTHER" id="PTHR30055:SF234">
    <property type="entry name" value="HTH-TYPE TRANSCRIPTIONAL REGULATOR BETI"/>
    <property type="match status" value="1"/>
</dbReference>
<evidence type="ECO:0000313" key="7">
    <source>
        <dbReference type="Proteomes" id="UP000535437"/>
    </source>
</evidence>
<gene>
    <name evidence="6" type="ORF">HNR09_001066</name>
</gene>
<dbReference type="InterPro" id="IPR001647">
    <property type="entry name" value="HTH_TetR"/>
</dbReference>
<dbReference type="Gene3D" id="1.10.357.10">
    <property type="entry name" value="Tetracycline Repressor, domain 2"/>
    <property type="match status" value="1"/>
</dbReference>
<dbReference type="EMBL" id="JACCFY010000001">
    <property type="protein sequence ID" value="NYJ77655.1"/>
    <property type="molecule type" value="Genomic_DNA"/>
</dbReference>
<evidence type="ECO:0000256" key="3">
    <source>
        <dbReference type="ARBA" id="ARBA00023163"/>
    </source>
</evidence>
<dbReference type="SUPFAM" id="SSF46689">
    <property type="entry name" value="Homeodomain-like"/>
    <property type="match status" value="1"/>
</dbReference>
<keyword evidence="1" id="KW-0805">Transcription regulation</keyword>
<keyword evidence="7" id="KW-1185">Reference proteome</keyword>
<dbReference type="PANTHER" id="PTHR30055">
    <property type="entry name" value="HTH-TYPE TRANSCRIPTIONAL REGULATOR RUTR"/>
    <property type="match status" value="1"/>
</dbReference>
<evidence type="ECO:0000256" key="2">
    <source>
        <dbReference type="ARBA" id="ARBA00023125"/>
    </source>
</evidence>
<organism evidence="6 7">
    <name type="scientific">Nesterenkonia xinjiangensis</name>
    <dbReference type="NCBI Taxonomy" id="225327"/>
    <lineage>
        <taxon>Bacteria</taxon>
        <taxon>Bacillati</taxon>
        <taxon>Actinomycetota</taxon>
        <taxon>Actinomycetes</taxon>
        <taxon>Micrococcales</taxon>
        <taxon>Micrococcaceae</taxon>
        <taxon>Nesterenkonia</taxon>
    </lineage>
</organism>
<dbReference type="Pfam" id="PF00440">
    <property type="entry name" value="TetR_N"/>
    <property type="match status" value="1"/>
</dbReference>
<keyword evidence="3" id="KW-0804">Transcription</keyword>
<reference evidence="6 7" key="1">
    <citation type="submission" date="2020-07" db="EMBL/GenBank/DDBJ databases">
        <title>Sequencing the genomes of 1000 actinobacteria strains.</title>
        <authorList>
            <person name="Klenk H.-P."/>
        </authorList>
    </citation>
    <scope>NUCLEOTIDE SEQUENCE [LARGE SCALE GENOMIC DNA]</scope>
    <source>
        <strain evidence="6 7">DSM 15475</strain>
    </source>
</reference>
<dbReference type="InterPro" id="IPR050109">
    <property type="entry name" value="HTH-type_TetR-like_transc_reg"/>
</dbReference>
<dbReference type="Proteomes" id="UP000535437">
    <property type="component" value="Unassembled WGS sequence"/>
</dbReference>
<sequence>MPLSAPVIVQAAQRLLLEYGLQDVSMRRLASELDVRPGALYYHVPNKQQLLARVAAEILAPLAAPAESTSAEDLMRSFRRAVLPIRDGGDLMLIAFGLDPDLPPVPALSTRLQERGLTQESADQRAHILMRFALGAVAAEQNATLLHAAQESPSQGPDTTGGAALYDEGLRLLCEIAR</sequence>
<proteinExistence type="predicted"/>
<dbReference type="InterPro" id="IPR009057">
    <property type="entry name" value="Homeodomain-like_sf"/>
</dbReference>
<dbReference type="RefSeq" id="WP_179541109.1">
    <property type="nucleotide sequence ID" value="NZ_BAAALL010000015.1"/>
</dbReference>
<evidence type="ECO:0000313" key="6">
    <source>
        <dbReference type="EMBL" id="NYJ77655.1"/>
    </source>
</evidence>
<dbReference type="AlphaFoldDB" id="A0A7Z0GKH1"/>
<name>A0A7Z0GKH1_9MICC</name>
<dbReference type="GO" id="GO:0000976">
    <property type="term" value="F:transcription cis-regulatory region binding"/>
    <property type="evidence" value="ECO:0007669"/>
    <property type="project" value="TreeGrafter"/>
</dbReference>
<dbReference type="SUPFAM" id="SSF48498">
    <property type="entry name" value="Tetracyclin repressor-like, C-terminal domain"/>
    <property type="match status" value="1"/>
</dbReference>
<feature type="domain" description="HTH tetR-type" evidence="5">
    <location>
        <begin position="2"/>
        <end position="62"/>
    </location>
</feature>
<dbReference type="PRINTS" id="PR00455">
    <property type="entry name" value="HTHTETR"/>
</dbReference>
<keyword evidence="2 4" id="KW-0238">DNA-binding</keyword>
<dbReference type="Gene3D" id="1.10.10.60">
    <property type="entry name" value="Homeodomain-like"/>
    <property type="match status" value="1"/>
</dbReference>